<dbReference type="CDD" id="cd06259">
    <property type="entry name" value="YdcF-like"/>
    <property type="match status" value="1"/>
</dbReference>
<reference evidence="3" key="1">
    <citation type="journal article" date="2011" name="MBio">
        <title>Novel metabolic attributes of the genus Cyanothece, comprising a group of unicellular nitrogen-fixing Cyanobacteria.</title>
        <authorList>
            <person name="Bandyopadhyay A."/>
            <person name="Elvitigala T."/>
            <person name="Welsh E."/>
            <person name="Stockel J."/>
            <person name="Liberton M."/>
            <person name="Min H."/>
            <person name="Sherman L.A."/>
            <person name="Pakrasi H.B."/>
        </authorList>
    </citation>
    <scope>NUCLEOTIDE SEQUENCE [LARGE SCALE GENOMIC DNA]</scope>
    <source>
        <strain evidence="3">PCC 7822</strain>
    </source>
</reference>
<organism evidence="2 3">
    <name type="scientific">Gloeothece verrucosa (strain PCC 7822)</name>
    <name type="common">Cyanothece sp. (strain PCC 7822)</name>
    <dbReference type="NCBI Taxonomy" id="497965"/>
    <lineage>
        <taxon>Bacteria</taxon>
        <taxon>Bacillati</taxon>
        <taxon>Cyanobacteriota</taxon>
        <taxon>Cyanophyceae</taxon>
        <taxon>Oscillatoriophycideae</taxon>
        <taxon>Chroococcales</taxon>
        <taxon>Aphanothecaceae</taxon>
        <taxon>Gloeothece</taxon>
        <taxon>Gloeothece verrucosa</taxon>
    </lineage>
</organism>
<dbReference type="Pfam" id="PF02698">
    <property type="entry name" value="DUF218"/>
    <property type="match status" value="1"/>
</dbReference>
<dbReference type="OrthoDB" id="9782395at2"/>
<dbReference type="InterPro" id="IPR014729">
    <property type="entry name" value="Rossmann-like_a/b/a_fold"/>
</dbReference>
<dbReference type="InterPro" id="IPR003848">
    <property type="entry name" value="DUF218"/>
</dbReference>
<dbReference type="RefSeq" id="WP_013321907.1">
    <property type="nucleotide sequence ID" value="NC_014501.1"/>
</dbReference>
<dbReference type="EMBL" id="CP002198">
    <property type="protein sequence ID" value="ADN13800.1"/>
    <property type="molecule type" value="Genomic_DNA"/>
</dbReference>
<dbReference type="Proteomes" id="UP000008206">
    <property type="component" value="Chromosome"/>
</dbReference>
<dbReference type="AlphaFoldDB" id="E0U9J9"/>
<evidence type="ECO:0000313" key="2">
    <source>
        <dbReference type="EMBL" id="ADN13800.1"/>
    </source>
</evidence>
<gene>
    <name evidence="2" type="ordered locus">Cyan7822_1814</name>
</gene>
<evidence type="ECO:0000313" key="3">
    <source>
        <dbReference type="Proteomes" id="UP000008206"/>
    </source>
</evidence>
<accession>E0U9J9</accession>
<dbReference type="eggNOG" id="COG1434">
    <property type="taxonomic scope" value="Bacteria"/>
</dbReference>
<feature type="domain" description="DUF218" evidence="1">
    <location>
        <begin position="46"/>
        <end position="155"/>
    </location>
</feature>
<protein>
    <recommendedName>
        <fullName evidence="1">DUF218 domain-containing protein</fullName>
    </recommendedName>
</protein>
<evidence type="ECO:0000259" key="1">
    <source>
        <dbReference type="Pfam" id="PF02698"/>
    </source>
</evidence>
<sequence>MVLKLTRPKQKSPLTLLRQIIYLLPVVSVGGWWSYNEIQSYLVKPEAIVVLGGHEERERYAAHLASKNPTLPIWVSSGSPSNYVKRIFAKAGVNSTRLHLDYKAKDTVTNFTTLVDQLKAQGIDSVYLITSENHMRRAWIVGEIVFGSRGIVIKPLAVPSHARPESFKKCLRDGARALLWLMTGSTGENFLKYFLILVIH</sequence>
<dbReference type="Gene3D" id="3.40.50.620">
    <property type="entry name" value="HUPs"/>
    <property type="match status" value="1"/>
</dbReference>
<dbReference type="KEGG" id="cyj:Cyan7822_1814"/>
<dbReference type="HOGENOM" id="CLU_103370_0_0_3"/>
<proteinExistence type="predicted"/>
<name>E0U9J9_GLOV7</name>
<dbReference type="STRING" id="497965.Cyan7822_1814"/>
<keyword evidence="3" id="KW-1185">Reference proteome</keyword>